<accession>A0A6H1ZQM8</accession>
<sequence>MTGNYRDYPGADLPPIDHLSLMKTEQVKRRVNANPSPAQIKQRHKWMLTGTLAAMHSRLNQLLSDKMIPYGRFRSELCAVRMSIALAQKDLKEVELRLTEYQFIDLGYANGWVGGKTPKIALECARLNHRPSSSNEGKCLTKYYCEICGYSYSIDSSD</sequence>
<dbReference type="EMBL" id="MT141441">
    <property type="protein sequence ID" value="QJA61441.1"/>
    <property type="molecule type" value="Genomic_DNA"/>
</dbReference>
<proteinExistence type="predicted"/>
<protein>
    <submittedName>
        <fullName evidence="1">Uncharacterized protein</fullName>
    </submittedName>
</protein>
<dbReference type="EMBL" id="MT142462">
    <property type="protein sequence ID" value="QJA81516.1"/>
    <property type="molecule type" value="Genomic_DNA"/>
</dbReference>
<evidence type="ECO:0000313" key="3">
    <source>
        <dbReference type="EMBL" id="QJA81516.1"/>
    </source>
</evidence>
<dbReference type="EMBL" id="MT144655">
    <property type="protein sequence ID" value="QJH96559.1"/>
    <property type="molecule type" value="Genomic_DNA"/>
</dbReference>
<name>A0A6H1ZQM8_9ZZZZ</name>
<dbReference type="AlphaFoldDB" id="A0A6H1ZQM8"/>
<evidence type="ECO:0000313" key="4">
    <source>
        <dbReference type="EMBL" id="QJH96559.1"/>
    </source>
</evidence>
<reference evidence="1" key="1">
    <citation type="submission" date="2020-03" db="EMBL/GenBank/DDBJ databases">
        <title>The deep terrestrial virosphere.</title>
        <authorList>
            <person name="Holmfeldt K."/>
            <person name="Nilsson E."/>
            <person name="Simone D."/>
            <person name="Lopez-Fernandez M."/>
            <person name="Wu X."/>
            <person name="de Brujin I."/>
            <person name="Lundin D."/>
            <person name="Andersson A."/>
            <person name="Bertilsson S."/>
            <person name="Dopson M."/>
        </authorList>
    </citation>
    <scope>NUCLEOTIDE SEQUENCE</scope>
    <source>
        <strain evidence="3">MM415A00525</strain>
        <strain evidence="2">MM415B00946</strain>
        <strain evidence="1">TM448A01495</strain>
        <strain evidence="4">TM448B00765</strain>
    </source>
</reference>
<dbReference type="EMBL" id="MT144156">
    <property type="protein sequence ID" value="QJA49808.1"/>
    <property type="molecule type" value="Genomic_DNA"/>
</dbReference>
<evidence type="ECO:0000313" key="1">
    <source>
        <dbReference type="EMBL" id="QJA49808.1"/>
    </source>
</evidence>
<organism evidence="1">
    <name type="scientific">viral metagenome</name>
    <dbReference type="NCBI Taxonomy" id="1070528"/>
    <lineage>
        <taxon>unclassified sequences</taxon>
        <taxon>metagenomes</taxon>
        <taxon>organismal metagenomes</taxon>
    </lineage>
</organism>
<evidence type="ECO:0000313" key="2">
    <source>
        <dbReference type="EMBL" id="QJA61441.1"/>
    </source>
</evidence>
<gene>
    <name evidence="3" type="ORF">MM415A00525_0019</name>
    <name evidence="2" type="ORF">MM415B00946_0034</name>
    <name evidence="1" type="ORF">TM448A01495_0016</name>
    <name evidence="4" type="ORF">TM448B00765_0031</name>
</gene>